<organism evidence="1 2">
    <name type="scientific">Tomitella cavernea</name>
    <dbReference type="NCBI Taxonomy" id="1387982"/>
    <lineage>
        <taxon>Bacteria</taxon>
        <taxon>Bacillati</taxon>
        <taxon>Actinomycetota</taxon>
        <taxon>Actinomycetes</taxon>
        <taxon>Mycobacteriales</taxon>
        <taxon>Tomitella</taxon>
    </lineage>
</organism>
<dbReference type="Gene3D" id="3.10.150.10">
    <property type="entry name" value="DNA Polymerase III, subunit A, domain 2"/>
    <property type="match status" value="1"/>
</dbReference>
<dbReference type="EMBL" id="BAABKQ010000001">
    <property type="protein sequence ID" value="GAA4809444.1"/>
    <property type="molecule type" value="Genomic_DNA"/>
</dbReference>
<protein>
    <submittedName>
        <fullName evidence="1">Uncharacterized protein</fullName>
    </submittedName>
</protein>
<proteinExistence type="predicted"/>
<dbReference type="RefSeq" id="WP_200170770.1">
    <property type="nucleotide sequence ID" value="NZ_BAABKQ010000001.1"/>
</dbReference>
<name>A0ABP9CKS1_9ACTN</name>
<reference evidence="2" key="1">
    <citation type="journal article" date="2019" name="Int. J. Syst. Evol. Microbiol.">
        <title>The Global Catalogue of Microorganisms (GCM) 10K type strain sequencing project: providing services to taxonomists for standard genome sequencing and annotation.</title>
        <authorList>
            <consortium name="The Broad Institute Genomics Platform"/>
            <consortium name="The Broad Institute Genome Sequencing Center for Infectious Disease"/>
            <person name="Wu L."/>
            <person name="Ma J."/>
        </authorList>
    </citation>
    <scope>NUCLEOTIDE SEQUENCE [LARGE SCALE GENOMIC DNA]</scope>
    <source>
        <strain evidence="2">JCM 18542</strain>
    </source>
</reference>
<evidence type="ECO:0000313" key="2">
    <source>
        <dbReference type="Proteomes" id="UP001500839"/>
    </source>
</evidence>
<gene>
    <name evidence="1" type="ORF">GCM10023353_11750</name>
</gene>
<evidence type="ECO:0000313" key="1">
    <source>
        <dbReference type="EMBL" id="GAA4809444.1"/>
    </source>
</evidence>
<keyword evidence="2" id="KW-1185">Reference proteome</keyword>
<accession>A0ABP9CKS1</accession>
<dbReference type="Proteomes" id="UP001500839">
    <property type="component" value="Unassembled WGS sequence"/>
</dbReference>
<comment type="caution">
    <text evidence="1">The sequence shown here is derived from an EMBL/GenBank/DDBJ whole genome shotgun (WGS) entry which is preliminary data.</text>
</comment>
<sequence length="248" mass="26563">MTAPADTAPPVARGVDVLVGTKELRAALSAVLPHASGDPELPMLHCVVCDVGPDELIWWATDNLSAGLTWHEVHSHQAEGLGRFAILPADAKKLLSIFKAGKESEDAPEFIVQIQVAQHGDGQYVIITDQSGLLPGRSYRVPQIYAADAPAPAIDRMLARMHHSSASWSEECVFNGEILARFKAATGAYREPVQVGAVGESRSLIVRCGAHFLGAIAGISATEESERERAAWRAEWSDRLPSPTGGMP</sequence>